<dbReference type="GeneID" id="27312181"/>
<dbReference type="InterPro" id="IPR050325">
    <property type="entry name" value="Prot/Nucl_acid_deglycase"/>
</dbReference>
<dbReference type="Gene3D" id="3.40.50.880">
    <property type="match status" value="1"/>
</dbReference>
<dbReference type="Proteomes" id="UP000053259">
    <property type="component" value="Unassembled WGS sequence"/>
</dbReference>
<evidence type="ECO:0000313" key="8">
    <source>
        <dbReference type="Proteomes" id="UP000053259"/>
    </source>
</evidence>
<dbReference type="PANTHER" id="PTHR48094">
    <property type="entry name" value="PROTEIN/NUCLEIC ACID DEGLYCASE DJ-1-RELATED"/>
    <property type="match status" value="1"/>
</dbReference>
<feature type="domain" description="DJ-1/PfpI" evidence="6">
    <location>
        <begin position="94"/>
        <end position="228"/>
    </location>
</feature>
<keyword evidence="2" id="KW-0346">Stress response</keyword>
<proteinExistence type="inferred from homology"/>
<dbReference type="VEuPathDB" id="FungiDB:PV09_04208"/>
<dbReference type="HOGENOM" id="CLU_070319_2_0_1"/>
<dbReference type="RefSeq" id="XP_016214922.1">
    <property type="nucleotide sequence ID" value="XM_016357518.1"/>
</dbReference>
<sequence length="232" mass="24906">MSKPKVLMVLSSHPSYEKDGAQQPTGWYLPEFAHPYHEVSPYADIVVASPKGGEAPLDPSSVEMFKEDPQSAEFLKTKSDLWKNTAKLSDFKGKANEFAAIFFVGGHGPMFDLAHNETSHEVIREFWESGKVVSAVCHGPIALANVKLSDGSYLVDGSPVTGFTNNEESQVGLTKYMPFLLEDVLKKNGGKFEAAGPWAAKVVVGKDGRLLTGQNPASASPIGKAIVKAIGA</sequence>
<comment type="catalytic activity">
    <reaction evidence="5">
        <text>methylglyoxal + H2O = (R)-lactate + H(+)</text>
        <dbReference type="Rhea" id="RHEA:27754"/>
        <dbReference type="ChEBI" id="CHEBI:15377"/>
        <dbReference type="ChEBI" id="CHEBI:15378"/>
        <dbReference type="ChEBI" id="CHEBI:16004"/>
        <dbReference type="ChEBI" id="CHEBI:17158"/>
        <dbReference type="EC" id="4.2.1.130"/>
    </reaction>
</comment>
<gene>
    <name evidence="7" type="ORF">PV09_04208</name>
</gene>
<dbReference type="InterPro" id="IPR029062">
    <property type="entry name" value="Class_I_gatase-like"/>
</dbReference>
<dbReference type="Pfam" id="PF01965">
    <property type="entry name" value="DJ-1_PfpI"/>
    <property type="match status" value="1"/>
</dbReference>
<evidence type="ECO:0000256" key="2">
    <source>
        <dbReference type="ARBA" id="ARBA00023016"/>
    </source>
</evidence>
<dbReference type="EC" id="4.2.1.130" evidence="1"/>
<dbReference type="FunCoup" id="A0A0D2ADK5">
    <property type="interactions" value="65"/>
</dbReference>
<accession>A0A0D2ADK5</accession>
<dbReference type="GO" id="GO:0005737">
    <property type="term" value="C:cytoplasm"/>
    <property type="evidence" value="ECO:0007669"/>
    <property type="project" value="TreeGrafter"/>
</dbReference>
<protein>
    <recommendedName>
        <fullName evidence="1">D-lactate dehydratase</fullName>
        <ecNumber evidence="1">4.2.1.130</ecNumber>
    </recommendedName>
</protein>
<reference evidence="7 8" key="1">
    <citation type="submission" date="2015-01" db="EMBL/GenBank/DDBJ databases">
        <title>The Genome Sequence of Ochroconis gallopava CBS43764.</title>
        <authorList>
            <consortium name="The Broad Institute Genomics Platform"/>
            <person name="Cuomo C."/>
            <person name="de Hoog S."/>
            <person name="Gorbushina A."/>
            <person name="Stielow B."/>
            <person name="Teixiera M."/>
            <person name="Abouelleil A."/>
            <person name="Chapman S.B."/>
            <person name="Priest M."/>
            <person name="Young S.K."/>
            <person name="Wortman J."/>
            <person name="Nusbaum C."/>
            <person name="Birren B."/>
        </authorList>
    </citation>
    <scope>NUCLEOTIDE SEQUENCE [LARGE SCALE GENOMIC DNA]</scope>
    <source>
        <strain evidence="7 8">CBS 43764</strain>
    </source>
</reference>
<dbReference type="GO" id="GO:0019172">
    <property type="term" value="F:glyoxalase III activity"/>
    <property type="evidence" value="ECO:0007669"/>
    <property type="project" value="UniProtKB-EC"/>
</dbReference>
<dbReference type="SUPFAM" id="SSF52317">
    <property type="entry name" value="Class I glutamine amidotransferase-like"/>
    <property type="match status" value="1"/>
</dbReference>
<evidence type="ECO:0000256" key="4">
    <source>
        <dbReference type="ARBA" id="ARBA00038493"/>
    </source>
</evidence>
<dbReference type="OrthoDB" id="543156at2759"/>
<dbReference type="EMBL" id="KN847539">
    <property type="protein sequence ID" value="KIW05053.1"/>
    <property type="molecule type" value="Genomic_DNA"/>
</dbReference>
<evidence type="ECO:0000259" key="6">
    <source>
        <dbReference type="Pfam" id="PF01965"/>
    </source>
</evidence>
<dbReference type="AlphaFoldDB" id="A0A0D2ADK5"/>
<evidence type="ECO:0000256" key="1">
    <source>
        <dbReference type="ARBA" id="ARBA00013134"/>
    </source>
</evidence>
<dbReference type="STRING" id="253628.A0A0D2ADK5"/>
<dbReference type="GO" id="GO:0019243">
    <property type="term" value="P:methylglyoxal catabolic process to D-lactate via S-lactoyl-glutathione"/>
    <property type="evidence" value="ECO:0007669"/>
    <property type="project" value="TreeGrafter"/>
</dbReference>
<keyword evidence="8" id="KW-1185">Reference proteome</keyword>
<dbReference type="CDD" id="cd03141">
    <property type="entry name" value="GATase1_Hsp31_like"/>
    <property type="match status" value="1"/>
</dbReference>
<name>A0A0D2ADK5_9PEZI</name>
<evidence type="ECO:0000256" key="5">
    <source>
        <dbReference type="ARBA" id="ARBA00048082"/>
    </source>
</evidence>
<evidence type="ECO:0000256" key="3">
    <source>
        <dbReference type="ARBA" id="ARBA00023239"/>
    </source>
</evidence>
<organism evidence="7 8">
    <name type="scientific">Verruconis gallopava</name>
    <dbReference type="NCBI Taxonomy" id="253628"/>
    <lineage>
        <taxon>Eukaryota</taxon>
        <taxon>Fungi</taxon>
        <taxon>Dikarya</taxon>
        <taxon>Ascomycota</taxon>
        <taxon>Pezizomycotina</taxon>
        <taxon>Dothideomycetes</taxon>
        <taxon>Pleosporomycetidae</taxon>
        <taxon>Venturiales</taxon>
        <taxon>Sympoventuriaceae</taxon>
        <taxon>Verruconis</taxon>
    </lineage>
</organism>
<dbReference type="InParanoid" id="A0A0D2ADK5"/>
<comment type="similarity">
    <text evidence="4">Belongs to the peptidase C56 family. HSP31-like subfamily.</text>
</comment>
<dbReference type="PANTHER" id="PTHR48094:SF11">
    <property type="entry name" value="GLUTATHIONE-INDEPENDENT GLYOXALASE HSP31-RELATED"/>
    <property type="match status" value="1"/>
</dbReference>
<evidence type="ECO:0000313" key="7">
    <source>
        <dbReference type="EMBL" id="KIW05053.1"/>
    </source>
</evidence>
<dbReference type="InterPro" id="IPR002818">
    <property type="entry name" value="DJ-1/PfpI"/>
</dbReference>
<keyword evidence="3" id="KW-0456">Lyase</keyword>